<feature type="compositionally biased region" description="Polar residues" evidence="1">
    <location>
        <begin position="17"/>
        <end position="26"/>
    </location>
</feature>
<dbReference type="EMBL" id="JAACJM010000202">
    <property type="protein sequence ID" value="KAF5337989.1"/>
    <property type="molecule type" value="Genomic_DNA"/>
</dbReference>
<evidence type="ECO:0000313" key="2">
    <source>
        <dbReference type="EMBL" id="KAF5337989.1"/>
    </source>
</evidence>
<feature type="compositionally biased region" description="Basic and acidic residues" evidence="1">
    <location>
        <begin position="345"/>
        <end position="355"/>
    </location>
</feature>
<feature type="compositionally biased region" description="Low complexity" evidence="1">
    <location>
        <begin position="281"/>
        <end position="304"/>
    </location>
</feature>
<feature type="compositionally biased region" description="Low complexity" evidence="1">
    <location>
        <begin position="166"/>
        <end position="191"/>
    </location>
</feature>
<dbReference type="Proteomes" id="UP000559256">
    <property type="component" value="Unassembled WGS sequence"/>
</dbReference>
<dbReference type="AlphaFoldDB" id="A0A8H5CB23"/>
<feature type="region of interest" description="Disordered" evidence="1">
    <location>
        <begin position="140"/>
        <end position="191"/>
    </location>
</feature>
<feature type="region of interest" description="Disordered" evidence="1">
    <location>
        <begin position="281"/>
        <end position="380"/>
    </location>
</feature>
<sequence>MSHTTSLMQEADDCRDPTNQAGSSWSAERDSDVCSINSLINGYFCYSLPTIEEEDVQMDDVDVLEDEDLEFFWRGILKPGHNRRRTIYEDHTEKEETTGEEDDILIGRVSVSRQSIADGNMTSFFSSCSTIEGCFEDVVEEPSGREGSVQSVTSSGSETHTSLTRTSTPKSTVSKTKPSEPSSSKSHLISTPPAKKSKLLLPLTKLPKRLTESLSSFSLPYSSRKKSFPHKFPDQESHRNLESPLTLDIRPEYLPPDTPTYTKYSNHDSWTSTISTLSSSLSSSRSSPISSPTSSFFPRSFPPSESLKENLNSHPVGIASPSSTNGFQSSFMRQKPVPDFEDDDRSWLPDMDDRFGGGFGSTAPLRVIKRRSSRDQSLGF</sequence>
<organism evidence="2 3">
    <name type="scientific">Tetrapyrgos nigripes</name>
    <dbReference type="NCBI Taxonomy" id="182062"/>
    <lineage>
        <taxon>Eukaryota</taxon>
        <taxon>Fungi</taxon>
        <taxon>Dikarya</taxon>
        <taxon>Basidiomycota</taxon>
        <taxon>Agaricomycotina</taxon>
        <taxon>Agaricomycetes</taxon>
        <taxon>Agaricomycetidae</taxon>
        <taxon>Agaricales</taxon>
        <taxon>Marasmiineae</taxon>
        <taxon>Marasmiaceae</taxon>
        <taxon>Tetrapyrgos</taxon>
    </lineage>
</organism>
<proteinExistence type="predicted"/>
<feature type="compositionally biased region" description="Basic and acidic residues" evidence="1">
    <location>
        <begin position="231"/>
        <end position="241"/>
    </location>
</feature>
<evidence type="ECO:0000313" key="3">
    <source>
        <dbReference type="Proteomes" id="UP000559256"/>
    </source>
</evidence>
<protein>
    <submittedName>
        <fullName evidence="2">Uncharacterized protein</fullName>
    </submittedName>
</protein>
<feature type="region of interest" description="Disordered" evidence="1">
    <location>
        <begin position="1"/>
        <end position="27"/>
    </location>
</feature>
<keyword evidence="3" id="KW-1185">Reference proteome</keyword>
<accession>A0A8H5CB23</accession>
<feature type="compositionally biased region" description="Polar residues" evidence="1">
    <location>
        <begin position="320"/>
        <end position="332"/>
    </location>
</feature>
<name>A0A8H5CB23_9AGAR</name>
<feature type="region of interest" description="Disordered" evidence="1">
    <location>
        <begin position="220"/>
        <end position="242"/>
    </location>
</feature>
<comment type="caution">
    <text evidence="2">The sequence shown here is derived from an EMBL/GenBank/DDBJ whole genome shotgun (WGS) entry which is preliminary data.</text>
</comment>
<evidence type="ECO:0000256" key="1">
    <source>
        <dbReference type="SAM" id="MobiDB-lite"/>
    </source>
</evidence>
<reference evidence="2 3" key="1">
    <citation type="journal article" date="2020" name="ISME J.">
        <title>Uncovering the hidden diversity of litter-decomposition mechanisms in mushroom-forming fungi.</title>
        <authorList>
            <person name="Floudas D."/>
            <person name="Bentzer J."/>
            <person name="Ahren D."/>
            <person name="Johansson T."/>
            <person name="Persson P."/>
            <person name="Tunlid A."/>
        </authorList>
    </citation>
    <scope>NUCLEOTIDE SEQUENCE [LARGE SCALE GENOMIC DNA]</scope>
    <source>
        <strain evidence="2 3">CBS 291.85</strain>
    </source>
</reference>
<feature type="compositionally biased region" description="Polar residues" evidence="1">
    <location>
        <begin position="148"/>
        <end position="165"/>
    </location>
</feature>
<gene>
    <name evidence="2" type="ORF">D9758_014337</name>
</gene>